<dbReference type="Pfam" id="PF10475">
    <property type="entry name" value="Vps54_N"/>
    <property type="match status" value="1"/>
</dbReference>
<dbReference type="GO" id="GO:0000938">
    <property type="term" value="C:GARP complex"/>
    <property type="evidence" value="ECO:0007669"/>
    <property type="project" value="InterPro"/>
</dbReference>
<dbReference type="InterPro" id="IPR019515">
    <property type="entry name" value="VPS54_N"/>
</dbReference>
<dbReference type="InterPro" id="IPR012501">
    <property type="entry name" value="Vps54_C"/>
</dbReference>
<evidence type="ECO:0000256" key="7">
    <source>
        <dbReference type="ARBA" id="ARBA00023054"/>
    </source>
</evidence>
<gene>
    <name evidence="11" type="ORF">INT45_008245</name>
</gene>
<sequence length="1064" mass="120005">MQPRSHAAGQQGENGNGLSRNQLHHHSPSWTSSARRHLSPNNIVVTSAAASSSTQPISPTNVTPPRPTSPRNNNNNNNINNINTSVYSMVRERSMHRDEGGGNSSRPPSIRSASSYGRPLNRLMHNAHTRRHSSYSNFSTMSETSLPWTTRDIGFNAISGVLNDPAKRGQTSIKPSKADVPPVPHASIQKVRSSDFDNYLEHITPVFDRYQHNKLNDEENSALTSTTTTATATPAAATTPITSPYGSLHNILDTLDESSLPVHQRRSGRNPYGQMLSSESLALLDTVAPEPTPRELPMLENVPSIFFESDFQLENPRTFDAVCEGADIIGNSGPNPPVSTNSILQEKLSYYLDTVEVHLIREIENRSSSFFEALSNLQALHQQTLDCVSQIHTIRQKMKEIQSTKCNEGLQVVRLQVRRRNLERLQEAIRIIKEVRAAQPMIQVLLGQGDYFAALDLIDETHAVLEDNKKAGVIDLKEVRALTNFATQLDEMQKAVGIMMQHDFLSILLSDLSYQIETIDFDQAKEQILDHIKLMRSSPPPTVPLKDKIENDEEQELLDRLMQSTTGLLRTDMFLSTMQGYRERLLAEIKEIVRKKYPAVSPTTEDSGQNSPARQLRTMPFDSFFKMLLDVFIMLIRAIQRAAVYHKLLCQLVDQCLIEDEEKKKDMKKESSDIVFAAADLAHVRCAKLIGFRSEQNAQLNPTDFYRLASVMRTFIQQCETYCERTCFGLRGTVLSQQKAFVDHFHMERVKQEAQLIENEQWVASEVPSDFQRIVDRICDGSVSSLAQDDGTQQPQQQQKDERKSTKFLIVHGTSYFVVGCSLLIIKMFEEYLRCIWNLEGMTTDIMQKLVELLKLFNSRVCQVILGAGAMRSAGLKNISAKHLALASQSVGIMIGLIPSLKECVRQHMPTKHTVLLSEFDRILKDYQEHQSEIHAKLVAIMNERFFVHVKAMQVIQWDEQNESSGKSPNNYMETLVKETMTLHKVLSKYLPHQNLQTIMKEVFGSFTTQLSQEINKLSIQTEAGKDRLAKDAAYFTRRLSTLNGIDPPSNAVINAVNEISISE</sequence>
<dbReference type="PANTHER" id="PTHR12965">
    <property type="entry name" value="VACUOLAR PROTEIN SORTING 54"/>
    <property type="match status" value="1"/>
</dbReference>
<evidence type="ECO:0000256" key="5">
    <source>
        <dbReference type="ARBA" id="ARBA00022927"/>
    </source>
</evidence>
<comment type="caution">
    <text evidence="11">The sequence shown here is derived from an EMBL/GenBank/DDBJ whole genome shotgun (WGS) entry which is preliminary data.</text>
</comment>
<protein>
    <recommendedName>
        <fullName evidence="3">Vacuolar protein sorting-associated protein 54</fullName>
    </recommendedName>
</protein>
<evidence type="ECO:0000259" key="9">
    <source>
        <dbReference type="Pfam" id="PF07928"/>
    </source>
</evidence>
<dbReference type="Proteomes" id="UP000646827">
    <property type="component" value="Unassembled WGS sequence"/>
</dbReference>
<dbReference type="Pfam" id="PF07928">
    <property type="entry name" value="Vps54"/>
    <property type="match status" value="1"/>
</dbReference>
<keyword evidence="6" id="KW-0333">Golgi apparatus</keyword>
<comment type="subcellular location">
    <subcellularLocation>
        <location evidence="1">Golgi apparatus</location>
        <location evidence="1">trans-Golgi network</location>
    </subcellularLocation>
</comment>
<dbReference type="EMBL" id="JAEPRB010000069">
    <property type="protein sequence ID" value="KAG2223044.1"/>
    <property type="molecule type" value="Genomic_DNA"/>
</dbReference>
<evidence type="ECO:0000259" key="10">
    <source>
        <dbReference type="Pfam" id="PF10475"/>
    </source>
</evidence>
<comment type="similarity">
    <text evidence="2">Belongs to the VPS54 family.</text>
</comment>
<dbReference type="InterPro" id="IPR039745">
    <property type="entry name" value="Vps54"/>
</dbReference>
<evidence type="ECO:0000313" key="12">
    <source>
        <dbReference type="Proteomes" id="UP000646827"/>
    </source>
</evidence>
<organism evidence="11 12">
    <name type="scientific">Circinella minor</name>
    <dbReference type="NCBI Taxonomy" id="1195481"/>
    <lineage>
        <taxon>Eukaryota</taxon>
        <taxon>Fungi</taxon>
        <taxon>Fungi incertae sedis</taxon>
        <taxon>Mucoromycota</taxon>
        <taxon>Mucoromycotina</taxon>
        <taxon>Mucoromycetes</taxon>
        <taxon>Mucorales</taxon>
        <taxon>Lichtheimiaceae</taxon>
        <taxon>Circinella</taxon>
    </lineage>
</organism>
<accession>A0A8H7VQ90</accession>
<keyword evidence="7" id="KW-0175">Coiled coil</keyword>
<feature type="region of interest" description="Disordered" evidence="8">
    <location>
        <begin position="95"/>
        <end position="116"/>
    </location>
</feature>
<evidence type="ECO:0000256" key="6">
    <source>
        <dbReference type="ARBA" id="ARBA00023034"/>
    </source>
</evidence>
<feature type="domain" description="Vacuolar protein sorting-associated protein 54 C-terminal" evidence="9">
    <location>
        <begin position="814"/>
        <end position="945"/>
    </location>
</feature>
<evidence type="ECO:0000256" key="3">
    <source>
        <dbReference type="ARBA" id="ARBA00017665"/>
    </source>
</evidence>
<evidence type="ECO:0000256" key="1">
    <source>
        <dbReference type="ARBA" id="ARBA00004601"/>
    </source>
</evidence>
<dbReference type="GO" id="GO:0006896">
    <property type="term" value="P:Golgi to vacuole transport"/>
    <property type="evidence" value="ECO:0007669"/>
    <property type="project" value="TreeGrafter"/>
</dbReference>
<dbReference type="OrthoDB" id="10259024at2759"/>
<feature type="compositionally biased region" description="Low complexity" evidence="8">
    <location>
        <begin position="47"/>
        <end position="61"/>
    </location>
</feature>
<keyword evidence="12" id="KW-1185">Reference proteome</keyword>
<evidence type="ECO:0000313" key="11">
    <source>
        <dbReference type="EMBL" id="KAG2223044.1"/>
    </source>
</evidence>
<feature type="compositionally biased region" description="Polar residues" evidence="8">
    <location>
        <begin position="28"/>
        <end position="45"/>
    </location>
</feature>
<dbReference type="GO" id="GO:0015031">
    <property type="term" value="P:protein transport"/>
    <property type="evidence" value="ECO:0007669"/>
    <property type="project" value="UniProtKB-KW"/>
</dbReference>
<dbReference type="Gene3D" id="6.10.250.860">
    <property type="match status" value="1"/>
</dbReference>
<evidence type="ECO:0000256" key="2">
    <source>
        <dbReference type="ARBA" id="ARBA00009150"/>
    </source>
</evidence>
<feature type="region of interest" description="Disordered" evidence="8">
    <location>
        <begin position="220"/>
        <end position="242"/>
    </location>
</feature>
<evidence type="ECO:0000256" key="4">
    <source>
        <dbReference type="ARBA" id="ARBA00022448"/>
    </source>
</evidence>
<dbReference type="Gene3D" id="1.20.1280.130">
    <property type="match status" value="1"/>
</dbReference>
<feature type="domain" description="Vacuolar protein sorting-associated protein 54 N-terminal" evidence="10">
    <location>
        <begin position="346"/>
        <end position="468"/>
    </location>
</feature>
<dbReference type="GO" id="GO:0019905">
    <property type="term" value="F:syntaxin binding"/>
    <property type="evidence" value="ECO:0007669"/>
    <property type="project" value="TreeGrafter"/>
</dbReference>
<dbReference type="AlphaFoldDB" id="A0A8H7VQ90"/>
<feature type="compositionally biased region" description="Polar residues" evidence="8">
    <location>
        <begin position="11"/>
        <end position="21"/>
    </location>
</feature>
<reference evidence="11 12" key="1">
    <citation type="submission" date="2020-12" db="EMBL/GenBank/DDBJ databases">
        <title>Metabolic potential, ecology and presence of endohyphal bacteria is reflected in genomic diversity of Mucoromycotina.</title>
        <authorList>
            <person name="Muszewska A."/>
            <person name="Okrasinska A."/>
            <person name="Steczkiewicz K."/>
            <person name="Drgas O."/>
            <person name="Orlowska M."/>
            <person name="Perlinska-Lenart U."/>
            <person name="Aleksandrzak-Piekarczyk T."/>
            <person name="Szatraj K."/>
            <person name="Zielenkiewicz U."/>
            <person name="Pilsyk S."/>
            <person name="Malc E."/>
            <person name="Mieczkowski P."/>
            <person name="Kruszewska J.S."/>
            <person name="Biernat P."/>
            <person name="Pawlowska J."/>
        </authorList>
    </citation>
    <scope>NUCLEOTIDE SEQUENCE [LARGE SCALE GENOMIC DNA]</scope>
    <source>
        <strain evidence="11 12">CBS 142.35</strain>
    </source>
</reference>
<feature type="compositionally biased region" description="Low complexity" evidence="8">
    <location>
        <begin position="69"/>
        <end position="82"/>
    </location>
</feature>
<dbReference type="PANTHER" id="PTHR12965:SF0">
    <property type="entry name" value="VACUOLAR PROTEIN SORTING-ASSOCIATED PROTEIN 54"/>
    <property type="match status" value="1"/>
</dbReference>
<evidence type="ECO:0000256" key="8">
    <source>
        <dbReference type="SAM" id="MobiDB-lite"/>
    </source>
</evidence>
<feature type="region of interest" description="Disordered" evidence="8">
    <location>
        <begin position="1"/>
        <end position="82"/>
    </location>
</feature>
<feature type="compositionally biased region" description="Low complexity" evidence="8">
    <location>
        <begin position="221"/>
        <end position="242"/>
    </location>
</feature>
<dbReference type="GO" id="GO:0005829">
    <property type="term" value="C:cytosol"/>
    <property type="evidence" value="ECO:0007669"/>
    <property type="project" value="GOC"/>
</dbReference>
<keyword evidence="4" id="KW-0813">Transport</keyword>
<feature type="compositionally biased region" description="Low complexity" evidence="8">
    <location>
        <begin position="104"/>
        <end position="115"/>
    </location>
</feature>
<proteinExistence type="inferred from homology"/>
<keyword evidence="5" id="KW-0653">Protein transport</keyword>
<dbReference type="GO" id="GO:0042147">
    <property type="term" value="P:retrograde transport, endosome to Golgi"/>
    <property type="evidence" value="ECO:0007669"/>
    <property type="project" value="InterPro"/>
</dbReference>
<name>A0A8H7VQ90_9FUNG</name>